<dbReference type="PROSITE" id="PS00154">
    <property type="entry name" value="ATPASE_E1_E2"/>
    <property type="match status" value="1"/>
</dbReference>
<dbReference type="InterPro" id="IPR018303">
    <property type="entry name" value="ATPase_P-typ_P_site"/>
</dbReference>
<dbReference type="Gene3D" id="3.40.1110.10">
    <property type="entry name" value="Calcium-transporting ATPase, cytoplasmic domain N"/>
    <property type="match status" value="1"/>
</dbReference>
<proteinExistence type="predicted"/>
<dbReference type="Proteomes" id="UP001259347">
    <property type="component" value="Unassembled WGS sequence"/>
</dbReference>
<dbReference type="Pfam" id="PF00122">
    <property type="entry name" value="E1-E2_ATPase"/>
    <property type="match status" value="1"/>
</dbReference>
<keyword evidence="5 6" id="KW-0472">Membrane</keyword>
<dbReference type="SFLD" id="SFLDS00003">
    <property type="entry name" value="Haloacid_Dehalogenase"/>
    <property type="match status" value="1"/>
</dbReference>
<dbReference type="InterPro" id="IPR023214">
    <property type="entry name" value="HAD_sf"/>
</dbReference>
<keyword evidence="2 6" id="KW-0812">Transmembrane</keyword>
<dbReference type="NCBIfam" id="TIGR01494">
    <property type="entry name" value="ATPase_P-type"/>
    <property type="match status" value="2"/>
</dbReference>
<gene>
    <name evidence="8" type="ORF">J2Y69_001185</name>
</gene>
<dbReference type="Gene3D" id="1.20.1110.10">
    <property type="entry name" value="Calcium-transporting ATPase, transmembrane domain"/>
    <property type="match status" value="1"/>
</dbReference>
<evidence type="ECO:0000256" key="1">
    <source>
        <dbReference type="ARBA" id="ARBA00004651"/>
    </source>
</evidence>
<organism evidence="8 9">
    <name type="scientific">Microbacterium resistens</name>
    <dbReference type="NCBI Taxonomy" id="156977"/>
    <lineage>
        <taxon>Bacteria</taxon>
        <taxon>Bacillati</taxon>
        <taxon>Actinomycetota</taxon>
        <taxon>Actinomycetes</taxon>
        <taxon>Micrococcales</taxon>
        <taxon>Microbacteriaceae</taxon>
        <taxon>Microbacterium</taxon>
    </lineage>
</organism>
<dbReference type="InterPro" id="IPR036412">
    <property type="entry name" value="HAD-like_sf"/>
</dbReference>
<keyword evidence="4 6" id="KW-1133">Transmembrane helix</keyword>
<sequence length="803" mass="84477">MPTPVGTTQHEDPAVPRGVPLTAAEVAERVARGEVNAEELHTSRSFGEIFRANAFTRVNAIYFVLFLLILGTGYLIDGLFALLIIVNSVVGMVQEVRAKRTLDRLALLSKAPARVERAEGVREIPVEGIVLDDVVLVASGDQVPVDGIVIDAVGFEVDESLLTGESEPVLGHPGSPVMSGSFVAAGSARFQATAVGEHAYASKLAKEASQFRKPPSQLRAGIDTILKYVTWLLIPVGVLTIVNQIWGNQLEWRDAVRGLVAALVPMVPEGLVLMTSVAMAVGVVRLGRRNCLVQDLPAIEQLARVDVVCTDKTGTLTEDGMRVGRIETIADGDIDAVLATIGRAEGKPNSSMAAILEHVGEAEPLPSVRSVAFSSARKWAAVQTRGAGAWVLGAPDVLLAEGDDARVRSDLLAVEGLRVLALARTGAALPSEGLPEGLTAVALVVLDQRLREEAPGAIAYFAEQGVDIKVISGDNSAAVGAIAAAVGVPNGRGAVDARTLDPDAADFEGEVRDHSSFGRVTPSQKRAMVHSLQGEGRVVAMTGDGVNDVLALKDSDVGVAMGSGSPAARAVSRIVLLDNSFATLPHVVAEGRRVIGNIERVATLFLTKTLYSILLAFLVAVTAVPFPFLPRHVTLIAWFTIGIPAFFLALAPNAARAEGGFVRRVLDAAVPGGIGAALASYGAYLTARAVFGVGEAEHVLTASTAFLALVIVAFFVLFTVARPYRPWKVLLVGLMVAAMLTVLLTPLGERVFTVDLHDPLAVLIACGFGAAGIAVRFLARWAIQAVRRALERRRAASAVRSAA</sequence>
<feature type="transmembrane region" description="Helical" evidence="6">
    <location>
        <begin position="610"/>
        <end position="629"/>
    </location>
</feature>
<keyword evidence="9" id="KW-1185">Reference proteome</keyword>
<evidence type="ECO:0000256" key="4">
    <source>
        <dbReference type="ARBA" id="ARBA00022989"/>
    </source>
</evidence>
<dbReference type="PANTHER" id="PTHR42861">
    <property type="entry name" value="CALCIUM-TRANSPORTING ATPASE"/>
    <property type="match status" value="1"/>
</dbReference>
<dbReference type="PRINTS" id="PR00119">
    <property type="entry name" value="CATATPASE"/>
</dbReference>
<keyword evidence="8" id="KW-0378">Hydrolase</keyword>
<dbReference type="SUPFAM" id="SSF81653">
    <property type="entry name" value="Calcium ATPase, transduction domain A"/>
    <property type="match status" value="1"/>
</dbReference>
<dbReference type="InterPro" id="IPR023298">
    <property type="entry name" value="ATPase_P-typ_TM_dom_sf"/>
</dbReference>
<dbReference type="SUPFAM" id="SSF81665">
    <property type="entry name" value="Calcium ATPase, transmembrane domain M"/>
    <property type="match status" value="1"/>
</dbReference>
<dbReference type="Pfam" id="PF00702">
    <property type="entry name" value="Hydrolase"/>
    <property type="match status" value="1"/>
</dbReference>
<dbReference type="RefSeq" id="WP_310018553.1">
    <property type="nucleotide sequence ID" value="NZ_JAVDUM010000004.1"/>
</dbReference>
<evidence type="ECO:0000313" key="9">
    <source>
        <dbReference type="Proteomes" id="UP001259347"/>
    </source>
</evidence>
<name>A0ABU1SAG3_9MICO</name>
<dbReference type="SFLD" id="SFLDG00002">
    <property type="entry name" value="C1.7:_P-type_atpase_like"/>
    <property type="match status" value="1"/>
</dbReference>
<dbReference type="GO" id="GO:0016787">
    <property type="term" value="F:hydrolase activity"/>
    <property type="evidence" value="ECO:0007669"/>
    <property type="project" value="UniProtKB-KW"/>
</dbReference>
<evidence type="ECO:0000313" key="8">
    <source>
        <dbReference type="EMBL" id="MDR6866592.1"/>
    </source>
</evidence>
<dbReference type="Gene3D" id="3.40.50.1000">
    <property type="entry name" value="HAD superfamily/HAD-like"/>
    <property type="match status" value="1"/>
</dbReference>
<comment type="caution">
    <text evidence="8">The sequence shown here is derived from an EMBL/GenBank/DDBJ whole genome shotgun (WGS) entry which is preliminary data.</text>
</comment>
<dbReference type="InterPro" id="IPR001757">
    <property type="entry name" value="P_typ_ATPase"/>
</dbReference>
<feature type="transmembrane region" description="Helical" evidence="6">
    <location>
        <begin position="760"/>
        <end position="783"/>
    </location>
</feature>
<evidence type="ECO:0000259" key="7">
    <source>
        <dbReference type="Pfam" id="PF00122"/>
    </source>
</evidence>
<dbReference type="Gene3D" id="2.70.150.10">
    <property type="entry name" value="Calcium-transporting ATPase, cytoplasmic transduction domain A"/>
    <property type="match status" value="1"/>
</dbReference>
<dbReference type="SFLD" id="SFLDF00027">
    <property type="entry name" value="p-type_atpase"/>
    <property type="match status" value="1"/>
</dbReference>
<dbReference type="EC" id="3.6.3.-" evidence="8"/>
<feature type="transmembrane region" description="Helical" evidence="6">
    <location>
        <begin position="225"/>
        <end position="246"/>
    </location>
</feature>
<dbReference type="InterPro" id="IPR008250">
    <property type="entry name" value="ATPase_P-typ_transduc_dom_A_sf"/>
</dbReference>
<comment type="subcellular location">
    <subcellularLocation>
        <location evidence="1">Cell membrane</location>
        <topology evidence="1">Multi-pass membrane protein</topology>
    </subcellularLocation>
</comment>
<evidence type="ECO:0000256" key="3">
    <source>
        <dbReference type="ARBA" id="ARBA00022967"/>
    </source>
</evidence>
<dbReference type="SUPFAM" id="SSF56784">
    <property type="entry name" value="HAD-like"/>
    <property type="match status" value="1"/>
</dbReference>
<reference evidence="8 9" key="1">
    <citation type="submission" date="2023-07" db="EMBL/GenBank/DDBJ databases">
        <title>Sorghum-associated microbial communities from plants grown in Nebraska, USA.</title>
        <authorList>
            <person name="Schachtman D."/>
        </authorList>
    </citation>
    <scope>NUCLEOTIDE SEQUENCE [LARGE SCALE GENOMIC DNA]</scope>
    <source>
        <strain evidence="8 9">2980</strain>
    </source>
</reference>
<feature type="domain" description="P-type ATPase A" evidence="7">
    <location>
        <begin position="108"/>
        <end position="207"/>
    </location>
</feature>
<accession>A0ABU1SAG3</accession>
<dbReference type="InterPro" id="IPR023299">
    <property type="entry name" value="ATPase_P-typ_cyto_dom_N"/>
</dbReference>
<evidence type="ECO:0000256" key="6">
    <source>
        <dbReference type="SAM" id="Phobius"/>
    </source>
</evidence>
<feature type="transmembrane region" description="Helical" evidence="6">
    <location>
        <begin position="258"/>
        <end position="284"/>
    </location>
</feature>
<dbReference type="PRINTS" id="PR00120">
    <property type="entry name" value="HATPASE"/>
</dbReference>
<feature type="transmembrane region" description="Helical" evidence="6">
    <location>
        <begin position="699"/>
        <end position="720"/>
    </location>
</feature>
<feature type="transmembrane region" description="Helical" evidence="6">
    <location>
        <begin position="665"/>
        <end position="687"/>
    </location>
</feature>
<feature type="transmembrane region" description="Helical" evidence="6">
    <location>
        <begin position="635"/>
        <end position="653"/>
    </location>
</feature>
<feature type="transmembrane region" description="Helical" evidence="6">
    <location>
        <begin position="60"/>
        <end position="90"/>
    </location>
</feature>
<protein>
    <submittedName>
        <fullName evidence="8">Cation-transporting ATPase E</fullName>
        <ecNumber evidence="8">3.6.3.-</ecNumber>
    </submittedName>
</protein>
<dbReference type="InterPro" id="IPR059000">
    <property type="entry name" value="ATPase_P-type_domA"/>
</dbReference>
<dbReference type="InterPro" id="IPR044492">
    <property type="entry name" value="P_typ_ATPase_HD_dom"/>
</dbReference>
<dbReference type="EMBL" id="JAVDUM010000004">
    <property type="protein sequence ID" value="MDR6866592.1"/>
    <property type="molecule type" value="Genomic_DNA"/>
</dbReference>
<feature type="transmembrane region" description="Helical" evidence="6">
    <location>
        <begin position="727"/>
        <end position="748"/>
    </location>
</feature>
<evidence type="ECO:0000256" key="2">
    <source>
        <dbReference type="ARBA" id="ARBA00022692"/>
    </source>
</evidence>
<evidence type="ECO:0000256" key="5">
    <source>
        <dbReference type="ARBA" id="ARBA00023136"/>
    </source>
</evidence>
<keyword evidence="3" id="KW-1278">Translocase</keyword>